<dbReference type="SMART" id="SM00534">
    <property type="entry name" value="MUTSac"/>
    <property type="match status" value="1"/>
</dbReference>
<feature type="domain" description="DNA mismatch repair proteins mutS family" evidence="5">
    <location>
        <begin position="340"/>
        <end position="526"/>
    </location>
</feature>
<dbReference type="PANTHER" id="PTHR11361">
    <property type="entry name" value="DNA MISMATCH REPAIR PROTEIN MUTS FAMILY MEMBER"/>
    <property type="match status" value="1"/>
</dbReference>
<keyword evidence="3" id="KW-0238">DNA-binding</keyword>
<keyword evidence="4" id="KW-0812">Transmembrane</keyword>
<dbReference type="EMBL" id="CP023483">
    <property type="protein sequence ID" value="ATF26988.1"/>
    <property type="molecule type" value="Genomic_DNA"/>
</dbReference>
<evidence type="ECO:0000256" key="3">
    <source>
        <dbReference type="ARBA" id="ARBA00023125"/>
    </source>
</evidence>
<organism evidence="6 7">
    <name type="scientific">Brochothrix thermosphacta</name>
    <name type="common">Microbacterium thermosphactum</name>
    <dbReference type="NCBI Taxonomy" id="2756"/>
    <lineage>
        <taxon>Bacteria</taxon>
        <taxon>Bacillati</taxon>
        <taxon>Bacillota</taxon>
        <taxon>Bacilli</taxon>
        <taxon>Bacillales</taxon>
        <taxon>Listeriaceae</taxon>
        <taxon>Brochothrix</taxon>
    </lineage>
</organism>
<dbReference type="GO" id="GO:0030983">
    <property type="term" value="F:mismatched DNA binding"/>
    <property type="evidence" value="ECO:0007669"/>
    <property type="project" value="InterPro"/>
</dbReference>
<evidence type="ECO:0000256" key="1">
    <source>
        <dbReference type="ARBA" id="ARBA00022741"/>
    </source>
</evidence>
<dbReference type="Gene3D" id="3.40.50.300">
    <property type="entry name" value="P-loop containing nucleotide triphosphate hydrolases"/>
    <property type="match status" value="1"/>
</dbReference>
<dbReference type="SUPFAM" id="SSF52540">
    <property type="entry name" value="P-loop containing nucleoside triphosphate hydrolases"/>
    <property type="match status" value="1"/>
</dbReference>
<keyword evidence="1" id="KW-0547">Nucleotide-binding</keyword>
<keyword evidence="7" id="KW-1185">Reference proteome</keyword>
<dbReference type="GO" id="GO:0005829">
    <property type="term" value="C:cytosol"/>
    <property type="evidence" value="ECO:0007669"/>
    <property type="project" value="TreeGrafter"/>
</dbReference>
<dbReference type="GO" id="GO:0140664">
    <property type="term" value="F:ATP-dependent DNA damage sensor activity"/>
    <property type="evidence" value="ECO:0007669"/>
    <property type="project" value="InterPro"/>
</dbReference>
<protein>
    <recommendedName>
        <fullName evidence="5">DNA mismatch repair proteins mutS family domain-containing protein</fullName>
    </recommendedName>
</protein>
<dbReference type="STRING" id="2756.BFR44_04275"/>
<dbReference type="InterPro" id="IPR027417">
    <property type="entry name" value="P-loop_NTPase"/>
</dbReference>
<keyword evidence="4" id="KW-1133">Transmembrane helix</keyword>
<dbReference type="AlphaFoldDB" id="A0A1D2LYL7"/>
<dbReference type="GO" id="GO:0005524">
    <property type="term" value="F:ATP binding"/>
    <property type="evidence" value="ECO:0007669"/>
    <property type="project" value="UniProtKB-KW"/>
</dbReference>
<reference evidence="6 7" key="1">
    <citation type="submission" date="2017-09" db="EMBL/GenBank/DDBJ databases">
        <title>Complete Genome Sequences of Two Strains of the Meat Spoilage Bacterium Brochothrix thermosphacta Isolated from Ground Chicken.</title>
        <authorList>
            <person name="Paoli G.C."/>
            <person name="Wijey C."/>
            <person name="Chen C.-Y."/>
            <person name="Nguyen L."/>
            <person name="Yan X."/>
            <person name="Irwin P.L."/>
        </authorList>
    </citation>
    <scope>NUCLEOTIDE SEQUENCE [LARGE SCALE GENOMIC DNA]</scope>
    <source>
        <strain evidence="6 7">BI</strain>
    </source>
</reference>
<dbReference type="Proteomes" id="UP000243591">
    <property type="component" value="Chromosome"/>
</dbReference>
<dbReference type="OrthoDB" id="9802448at2"/>
<dbReference type="Pfam" id="PF00488">
    <property type="entry name" value="MutS_V"/>
    <property type="match status" value="1"/>
</dbReference>
<evidence type="ECO:0000256" key="2">
    <source>
        <dbReference type="ARBA" id="ARBA00022840"/>
    </source>
</evidence>
<name>A0A1D2LYL7_BROTH</name>
<feature type="transmembrane region" description="Helical" evidence="4">
    <location>
        <begin position="251"/>
        <end position="270"/>
    </location>
</feature>
<gene>
    <name evidence="6" type="ORF">CNY62_11810</name>
</gene>
<keyword evidence="4" id="KW-0472">Membrane</keyword>
<sequence>MVFWLILSAIVLAQSAHNLFVKRKCKKRSFRFWDKDYHNQHLVTISDIKHYYENHHNDNCSLDVDETTWSDLELDRLFNRINYCHTSIGEEYLYNNIKKRESVIDEALIEKLETDKCSRQRLTQMFQRTGYLEGSDTSAFFSRRLAPHIKKRYLYCATLPIICFLLLLISMKVWLLTTIAVSLFNVFYFYRTKLTLEYELNRVFYLARLLKGSALYIKWKKSANLTLSYKRLLSFRLLAFFFNRNSLDGGINLFNVFRGVFLFDLILYNFMLGSIAKKQSDVAIIWHALAKLDINISVCKYRETLSFYAIPVFSDVYRFLFKEMVHPLTEEGVPNSLTWNDNIILTGTNSAGKSTFIKALALNVILAQAINTVVAEKAVLNKIVVQTSMAIKDDLLTGESFFVAETKSIRRLLTLVAKKQPTLVIMDEILKGTNANERISASLALMKWFNQFDELKVCIATHDLMLAEVGMRGFVNYHFSNKVVGEQIEFDYKLQKGISKTRNAIGILAAYDFPAEVVMEAKRISKLIDSVGGIDNVVYRRTYIK</sequence>
<proteinExistence type="predicted"/>
<evidence type="ECO:0000313" key="6">
    <source>
        <dbReference type="EMBL" id="ATF26988.1"/>
    </source>
</evidence>
<feature type="transmembrane region" description="Helical" evidence="4">
    <location>
        <begin position="173"/>
        <end position="190"/>
    </location>
</feature>
<evidence type="ECO:0000313" key="7">
    <source>
        <dbReference type="Proteomes" id="UP000243591"/>
    </source>
</evidence>
<dbReference type="RefSeq" id="WP_069125574.1">
    <property type="nucleotide sequence ID" value="NZ_CP023483.1"/>
</dbReference>
<accession>A0A1D2LYL7</accession>
<dbReference type="InterPro" id="IPR045076">
    <property type="entry name" value="MutS"/>
</dbReference>
<evidence type="ECO:0000259" key="5">
    <source>
        <dbReference type="SMART" id="SM00534"/>
    </source>
</evidence>
<keyword evidence="2" id="KW-0067">ATP-binding</keyword>
<dbReference type="InterPro" id="IPR000432">
    <property type="entry name" value="DNA_mismatch_repair_MutS_C"/>
</dbReference>
<dbReference type="KEGG" id="bths:CNY62_11810"/>
<dbReference type="PANTHER" id="PTHR11361:SF152">
    <property type="entry name" value="DNA MISMATCH REPAIR PROTEIN"/>
    <property type="match status" value="1"/>
</dbReference>
<dbReference type="GO" id="GO:0006298">
    <property type="term" value="P:mismatch repair"/>
    <property type="evidence" value="ECO:0007669"/>
    <property type="project" value="InterPro"/>
</dbReference>
<evidence type="ECO:0000256" key="4">
    <source>
        <dbReference type="SAM" id="Phobius"/>
    </source>
</evidence>
<feature type="transmembrane region" description="Helical" evidence="4">
    <location>
        <begin position="152"/>
        <end position="168"/>
    </location>
</feature>